<evidence type="ECO:0000256" key="1">
    <source>
        <dbReference type="SAM" id="Phobius"/>
    </source>
</evidence>
<organism evidence="2 3">
    <name type="scientific">Prunus armeniaca</name>
    <name type="common">Apricot</name>
    <name type="synonym">Armeniaca vulgaris</name>
    <dbReference type="NCBI Taxonomy" id="36596"/>
    <lineage>
        <taxon>Eukaryota</taxon>
        <taxon>Viridiplantae</taxon>
        <taxon>Streptophyta</taxon>
        <taxon>Embryophyta</taxon>
        <taxon>Tracheophyta</taxon>
        <taxon>Spermatophyta</taxon>
        <taxon>Magnoliopsida</taxon>
        <taxon>eudicotyledons</taxon>
        <taxon>Gunneridae</taxon>
        <taxon>Pentapetalae</taxon>
        <taxon>rosids</taxon>
        <taxon>fabids</taxon>
        <taxon>Rosales</taxon>
        <taxon>Rosaceae</taxon>
        <taxon>Amygdaloideae</taxon>
        <taxon>Amygdaleae</taxon>
        <taxon>Prunus</taxon>
    </lineage>
</organism>
<reference evidence="2 3" key="1">
    <citation type="submission" date="2020-05" db="EMBL/GenBank/DDBJ databases">
        <authorList>
            <person name="Campoy J."/>
            <person name="Schneeberger K."/>
            <person name="Spophaly S."/>
        </authorList>
    </citation>
    <scope>NUCLEOTIDE SEQUENCE [LARGE SCALE GENOMIC DNA]</scope>
    <source>
        <strain evidence="2">PruArmRojPasFocal</strain>
    </source>
</reference>
<evidence type="ECO:0000313" key="2">
    <source>
        <dbReference type="EMBL" id="CAB4270114.1"/>
    </source>
</evidence>
<dbReference type="Proteomes" id="UP000507222">
    <property type="component" value="Unassembled WGS sequence"/>
</dbReference>
<dbReference type="PANTHER" id="PTHR34115:SF5">
    <property type="entry name" value="PROTEIN, PUTATIVE-RELATED"/>
    <property type="match status" value="1"/>
</dbReference>
<keyword evidence="1" id="KW-1133">Transmembrane helix</keyword>
<feature type="transmembrane region" description="Helical" evidence="1">
    <location>
        <begin position="105"/>
        <end position="125"/>
    </location>
</feature>
<dbReference type="PANTHER" id="PTHR34115">
    <property type="entry name" value="PROTEIN, PUTATIVE-RELATED"/>
    <property type="match status" value="1"/>
</dbReference>
<accession>A0A6J5U3X2</accession>
<feature type="transmembrane region" description="Helical" evidence="1">
    <location>
        <begin position="131"/>
        <end position="150"/>
    </location>
</feature>
<evidence type="ECO:0000313" key="3">
    <source>
        <dbReference type="Proteomes" id="UP000507222"/>
    </source>
</evidence>
<feature type="transmembrane region" description="Helical" evidence="1">
    <location>
        <begin position="44"/>
        <end position="63"/>
    </location>
</feature>
<feature type="transmembrane region" description="Helical" evidence="1">
    <location>
        <begin position="75"/>
        <end position="93"/>
    </location>
</feature>
<dbReference type="InterPro" id="IPR053258">
    <property type="entry name" value="Ca-permeable_cation_channel"/>
</dbReference>
<protein>
    <submittedName>
        <fullName evidence="2">Uncharacterized protein</fullName>
    </submittedName>
</protein>
<proteinExistence type="predicted"/>
<name>A0A6J5U3X2_PRUAR</name>
<dbReference type="EMBL" id="CAEKDK010000002">
    <property type="protein sequence ID" value="CAB4270114.1"/>
    <property type="molecule type" value="Genomic_DNA"/>
</dbReference>
<keyword evidence="1" id="KW-0472">Membrane</keyword>
<feature type="transmembrane region" description="Helical" evidence="1">
    <location>
        <begin position="12"/>
        <end position="32"/>
    </location>
</feature>
<dbReference type="AlphaFoldDB" id="A0A6J5U3X2"/>
<sequence length="186" mass="20906">MADIYSQRSQAIILHVHNSFVFSFNTLLINLARQHLPAPSPHSILAFIVSVLVALIQIKFPGISMLSSPFETHRTTTMVAIASLLAYCSAVAARLRFPTYSPTNFRLAIIFSALLSVASLLSLLVPDSWHHIPYVIFIFYYLMAEGFGLLQKLCQRRMTRTPTLLPMTAADIHGFAVRDTYTWSFN</sequence>
<gene>
    <name evidence="2" type="ORF">CURHAP_LOCUS16079</name>
</gene>
<keyword evidence="1" id="KW-0812">Transmembrane</keyword>